<keyword evidence="1" id="KW-1133">Transmembrane helix</keyword>
<feature type="transmembrane region" description="Helical" evidence="1">
    <location>
        <begin position="149"/>
        <end position="165"/>
    </location>
</feature>
<gene>
    <name evidence="2" type="ORF">F1599_23555</name>
</gene>
<comment type="caution">
    <text evidence="2">The sequence shown here is derived from an EMBL/GenBank/DDBJ whole genome shotgun (WGS) entry which is preliminary data.</text>
</comment>
<evidence type="ECO:0000313" key="2">
    <source>
        <dbReference type="EMBL" id="KAA6117336.1"/>
    </source>
</evidence>
<keyword evidence="3" id="KW-1185">Reference proteome</keyword>
<dbReference type="Proteomes" id="UP000324324">
    <property type="component" value="Unassembled WGS sequence"/>
</dbReference>
<sequence>MQTTSTLPIGARTSHAALLLYLGLGALCAIKLNVIGEVYVGEFIAAAYGLAMLSTLRIERGYATFLGLTLMWAFAQALSDLSNSTPLTSSIKGVLAPGVFFLTVFAIGTHFSQGSPKRIWYFLIGAALSEIFNVSRAPTEEMLYNPWKWGYATPVLMLLLCYLALARAGALRIALCILAYCAVSAAFDFRSAAGLPLLALVIYLLRRSAVVAWVRSLTNARGGIPLLFGVLVLVIAALNALFSMVFAHAGEFGFLTPEAAHKYTVQATSELGILFGGRSEILISMRAFLDAPLLGHGSWAIDRNGYQDAYSVMVYQMGAALDDKIVVTDDTLIPAHSFLMGALIWSGLVGGLYWICMLARTLWLFVRNIPTLPIFFYVGTAQFVWDVFFSPFSADHRWESALFLGMLFAWHHASRNRQLRSVQ</sequence>
<reference evidence="2 3" key="1">
    <citation type="submission" date="2019-09" db="EMBL/GenBank/DDBJ databases">
        <title>Isolation of a novel species in the genus Cupriavidus from patients with sepsis using whole genome sequencing.</title>
        <authorList>
            <person name="Kweon O.J."/>
            <person name="Lee M.-K."/>
        </authorList>
    </citation>
    <scope>NUCLEOTIDE SEQUENCE [LARGE SCALE GENOMIC DNA]</scope>
    <source>
        <strain evidence="2 3">MKL-01</strain>
    </source>
</reference>
<feature type="transmembrane region" description="Helical" evidence="1">
    <location>
        <begin position="226"/>
        <end position="247"/>
    </location>
</feature>
<organism evidence="2 3">
    <name type="scientific">Cupriavidus cauae</name>
    <dbReference type="NCBI Taxonomy" id="2608999"/>
    <lineage>
        <taxon>Bacteria</taxon>
        <taxon>Pseudomonadati</taxon>
        <taxon>Pseudomonadota</taxon>
        <taxon>Betaproteobacteria</taxon>
        <taxon>Burkholderiales</taxon>
        <taxon>Burkholderiaceae</taxon>
        <taxon>Cupriavidus</taxon>
    </lineage>
</organism>
<feature type="transmembrane region" description="Helical" evidence="1">
    <location>
        <begin position="193"/>
        <end position="214"/>
    </location>
</feature>
<dbReference type="AlphaFoldDB" id="A0A5M8A5W1"/>
<proteinExistence type="predicted"/>
<evidence type="ECO:0000313" key="3">
    <source>
        <dbReference type="Proteomes" id="UP000324324"/>
    </source>
</evidence>
<keyword evidence="1" id="KW-0472">Membrane</keyword>
<dbReference type="RefSeq" id="WP_149318563.1">
    <property type="nucleotide sequence ID" value="NZ_CP080294.1"/>
</dbReference>
<name>A0A5M8A5W1_9BURK</name>
<accession>A0A5M8A5W1</accession>
<feature type="transmembrane region" description="Helical" evidence="1">
    <location>
        <begin position="90"/>
        <end position="107"/>
    </location>
</feature>
<evidence type="ECO:0008006" key="4">
    <source>
        <dbReference type="Google" id="ProtNLM"/>
    </source>
</evidence>
<keyword evidence="1" id="KW-0812">Transmembrane</keyword>
<dbReference type="EMBL" id="VWRN01000068">
    <property type="protein sequence ID" value="KAA6117336.1"/>
    <property type="molecule type" value="Genomic_DNA"/>
</dbReference>
<feature type="transmembrane region" description="Helical" evidence="1">
    <location>
        <begin position="119"/>
        <end position="137"/>
    </location>
</feature>
<protein>
    <recommendedName>
        <fullName evidence="4">O-antigen ligase domain-containing protein</fullName>
    </recommendedName>
</protein>
<feature type="transmembrane region" description="Helical" evidence="1">
    <location>
        <begin position="61"/>
        <end position="78"/>
    </location>
</feature>
<evidence type="ECO:0000256" key="1">
    <source>
        <dbReference type="SAM" id="Phobius"/>
    </source>
</evidence>
<feature type="transmembrane region" description="Helical" evidence="1">
    <location>
        <begin position="362"/>
        <end position="385"/>
    </location>
</feature>
<feature type="transmembrane region" description="Helical" evidence="1">
    <location>
        <begin position="333"/>
        <end position="355"/>
    </location>
</feature>
<feature type="transmembrane region" description="Helical" evidence="1">
    <location>
        <begin position="170"/>
        <end position="187"/>
    </location>
</feature>